<dbReference type="InterPro" id="IPR038389">
    <property type="entry name" value="PSMG2_sf"/>
</dbReference>
<name>A0A834JR88_VESVU</name>
<dbReference type="GO" id="GO:0043248">
    <property type="term" value="P:proteasome assembly"/>
    <property type="evidence" value="ECO:0007669"/>
    <property type="project" value="TreeGrafter"/>
</dbReference>
<reference evidence="1" key="1">
    <citation type="journal article" date="2020" name="G3 (Bethesda)">
        <title>High-Quality Assemblies for Three Invasive Social Wasps from the &lt;i&gt;Vespula&lt;/i&gt; Genus.</title>
        <authorList>
            <person name="Harrop T.W.R."/>
            <person name="Guhlin J."/>
            <person name="McLaughlin G.M."/>
            <person name="Permina E."/>
            <person name="Stockwell P."/>
            <person name="Gilligan J."/>
            <person name="Le Lec M.F."/>
            <person name="Gruber M.A.M."/>
            <person name="Quinn O."/>
            <person name="Lovegrove M."/>
            <person name="Duncan E.J."/>
            <person name="Remnant E.J."/>
            <person name="Van Eeckhoven J."/>
            <person name="Graham B."/>
            <person name="Knapp R.A."/>
            <person name="Langford K.W."/>
            <person name="Kronenberg Z."/>
            <person name="Press M.O."/>
            <person name="Eacker S.M."/>
            <person name="Wilson-Rankin E.E."/>
            <person name="Purcell J."/>
            <person name="Lester P.J."/>
            <person name="Dearden P.K."/>
        </authorList>
    </citation>
    <scope>NUCLEOTIDE SEQUENCE</scope>
    <source>
        <strain evidence="1">Marl-1</strain>
    </source>
</reference>
<comment type="caution">
    <text evidence="1">The sequence shown here is derived from an EMBL/GenBank/DDBJ whole genome shotgun (WGS) entry which is preliminary data.</text>
</comment>
<dbReference type="Proteomes" id="UP000614350">
    <property type="component" value="Unassembled WGS sequence"/>
</dbReference>
<dbReference type="InterPro" id="IPR016562">
    <property type="entry name" value="Proteasome_assmbl_chp_2_euk"/>
</dbReference>
<dbReference type="PANTHER" id="PTHR12970">
    <property type="entry name" value="PROTEASOME ASSEMBLY CHAPERONE 2"/>
    <property type="match status" value="1"/>
</dbReference>
<sequence>MIKLTKIFNLEDFTLIVPSVAVVGLDPYIETSEYLSTAVDIYAGVENKILVIQIRSPFIKSLNSFYDNLSQFITTNKISKVVILTSSYAYEKTDTELNVTELRYIASANILSDNKQVFDNLKWLQYESKHISYSNNKQITQIPGGGFAINLFDFLTNNNIPCIILFKFCSEGDNIPDALNLINYLNQWMNLIQINSIGSLAIKYPPSWKYLFGNVPSSEIY</sequence>
<keyword evidence="2" id="KW-1185">Reference proteome</keyword>
<gene>
    <name evidence="1" type="ORF">HZH66_008468</name>
</gene>
<dbReference type="PANTHER" id="PTHR12970:SF1">
    <property type="entry name" value="PROTEASOME ASSEMBLY CHAPERONE 2"/>
    <property type="match status" value="1"/>
</dbReference>
<proteinExistence type="predicted"/>
<protein>
    <recommendedName>
        <fullName evidence="3">Proteasome assembly chaperone 2</fullName>
    </recommendedName>
</protein>
<evidence type="ECO:0008006" key="3">
    <source>
        <dbReference type="Google" id="ProtNLM"/>
    </source>
</evidence>
<dbReference type="GO" id="GO:0005634">
    <property type="term" value="C:nucleus"/>
    <property type="evidence" value="ECO:0007669"/>
    <property type="project" value="TreeGrafter"/>
</dbReference>
<evidence type="ECO:0000313" key="2">
    <source>
        <dbReference type="Proteomes" id="UP000614350"/>
    </source>
</evidence>
<organism evidence="1 2">
    <name type="scientific">Vespula vulgaris</name>
    <name type="common">Yellow jacket</name>
    <name type="synonym">Wasp</name>
    <dbReference type="NCBI Taxonomy" id="7454"/>
    <lineage>
        <taxon>Eukaryota</taxon>
        <taxon>Metazoa</taxon>
        <taxon>Ecdysozoa</taxon>
        <taxon>Arthropoda</taxon>
        <taxon>Hexapoda</taxon>
        <taxon>Insecta</taxon>
        <taxon>Pterygota</taxon>
        <taxon>Neoptera</taxon>
        <taxon>Endopterygota</taxon>
        <taxon>Hymenoptera</taxon>
        <taxon>Apocrita</taxon>
        <taxon>Aculeata</taxon>
        <taxon>Vespoidea</taxon>
        <taxon>Vespidae</taxon>
        <taxon>Vespinae</taxon>
        <taxon>Vespula</taxon>
    </lineage>
</organism>
<accession>A0A834JR88</accession>
<dbReference type="GO" id="GO:0005829">
    <property type="term" value="C:cytosol"/>
    <property type="evidence" value="ECO:0007669"/>
    <property type="project" value="TreeGrafter"/>
</dbReference>
<dbReference type="EMBL" id="JACSEA010000009">
    <property type="protein sequence ID" value="KAF7392635.1"/>
    <property type="molecule type" value="Genomic_DNA"/>
</dbReference>
<dbReference type="Gene3D" id="3.40.50.10900">
    <property type="entry name" value="PAC-like subunit"/>
    <property type="match status" value="1"/>
</dbReference>
<dbReference type="AlphaFoldDB" id="A0A834JR88"/>
<evidence type="ECO:0000313" key="1">
    <source>
        <dbReference type="EMBL" id="KAF7392635.1"/>
    </source>
</evidence>